<evidence type="ECO:0000313" key="1">
    <source>
        <dbReference type="EMBL" id="KKP62934.1"/>
    </source>
</evidence>
<evidence type="ECO:0000313" key="2">
    <source>
        <dbReference type="Proteomes" id="UP000034004"/>
    </source>
</evidence>
<comment type="caution">
    <text evidence="1">The sequence shown here is derived from an EMBL/GenBank/DDBJ whole genome shotgun (WGS) entry which is preliminary data.</text>
</comment>
<dbReference type="Proteomes" id="UP000034004">
    <property type="component" value="Unassembled WGS sequence"/>
</dbReference>
<organism evidence="1 2">
    <name type="scientific">Candidatus Roizmanbacteria bacterium GW2011_GWC2_34_23</name>
    <dbReference type="NCBI Taxonomy" id="1618484"/>
    <lineage>
        <taxon>Bacteria</taxon>
        <taxon>Candidatus Roizmaniibacteriota</taxon>
    </lineage>
</organism>
<dbReference type="EMBL" id="LBPR01000003">
    <property type="protein sequence ID" value="KKP62934.1"/>
    <property type="molecule type" value="Genomic_DNA"/>
</dbReference>
<accession>A0A0G0B0T4</accession>
<gene>
    <name evidence="1" type="ORF">UR56_C0003G0041</name>
</gene>
<protein>
    <submittedName>
        <fullName evidence="1">Uncharacterized protein</fullName>
    </submittedName>
</protein>
<proteinExistence type="predicted"/>
<reference evidence="1 2" key="1">
    <citation type="journal article" date="2015" name="Nature">
        <title>rRNA introns, odd ribosomes, and small enigmatic genomes across a large radiation of phyla.</title>
        <authorList>
            <person name="Brown C.T."/>
            <person name="Hug L.A."/>
            <person name="Thomas B.C."/>
            <person name="Sharon I."/>
            <person name="Castelle C.J."/>
            <person name="Singh A."/>
            <person name="Wilkins M.J."/>
            <person name="Williams K.H."/>
            <person name="Banfield J.F."/>
        </authorList>
    </citation>
    <scope>NUCLEOTIDE SEQUENCE [LARGE SCALE GENOMIC DNA]</scope>
</reference>
<sequence>MSSFEIKTRIGSRIEEGFKGITLEGQPAPVKMIGLVPGEILGRIIPSGSRDKKGRLIPVLVVPSNLKAKIDVLAAEGVIVPPEITQALNIAIQASHF</sequence>
<name>A0A0G0B0T4_9BACT</name>
<dbReference type="AlphaFoldDB" id="A0A0G0B0T4"/>